<dbReference type="SUPFAM" id="SSF52402">
    <property type="entry name" value="Adenine nucleotide alpha hydrolases-like"/>
    <property type="match status" value="1"/>
</dbReference>
<comment type="similarity">
    <text evidence="1">Belongs to the universal stress protein A family.</text>
</comment>
<evidence type="ECO:0000256" key="1">
    <source>
        <dbReference type="ARBA" id="ARBA00008791"/>
    </source>
</evidence>
<comment type="caution">
    <text evidence="3">The sequence shown here is derived from an EMBL/GenBank/DDBJ whole genome shotgun (WGS) entry which is preliminary data.</text>
</comment>
<dbReference type="Proteomes" id="UP000471126">
    <property type="component" value="Unassembled WGS sequence"/>
</dbReference>
<dbReference type="PRINTS" id="PR01438">
    <property type="entry name" value="UNVRSLSTRESS"/>
</dbReference>
<dbReference type="CDD" id="cd00293">
    <property type="entry name" value="USP-like"/>
    <property type="match status" value="1"/>
</dbReference>
<dbReference type="InterPro" id="IPR006015">
    <property type="entry name" value="Universal_stress_UspA"/>
</dbReference>
<evidence type="ECO:0000313" key="3">
    <source>
        <dbReference type="EMBL" id="NEM07069.1"/>
    </source>
</evidence>
<name>A0A6P0GIH1_9ACTN</name>
<protein>
    <submittedName>
        <fullName evidence="3">Universal stress protein</fullName>
    </submittedName>
</protein>
<dbReference type="Gene3D" id="3.40.50.620">
    <property type="entry name" value="HUPs"/>
    <property type="match status" value="1"/>
</dbReference>
<feature type="domain" description="UspA" evidence="2">
    <location>
        <begin position="2"/>
        <end position="145"/>
    </location>
</feature>
<accession>A0A6P0GIH1</accession>
<organism evidence="3 4">
    <name type="scientific">Geodermatophilus normandii</name>
    <dbReference type="NCBI Taxonomy" id="1137989"/>
    <lineage>
        <taxon>Bacteria</taxon>
        <taxon>Bacillati</taxon>
        <taxon>Actinomycetota</taxon>
        <taxon>Actinomycetes</taxon>
        <taxon>Geodermatophilales</taxon>
        <taxon>Geodermatophilaceae</taxon>
        <taxon>Geodermatophilus</taxon>
    </lineage>
</organism>
<dbReference type="RefSeq" id="WP_163477179.1">
    <property type="nucleotide sequence ID" value="NZ_JAAGWE010000020.1"/>
</dbReference>
<dbReference type="PANTHER" id="PTHR46268">
    <property type="entry name" value="STRESS RESPONSE PROTEIN NHAX"/>
    <property type="match status" value="1"/>
</dbReference>
<dbReference type="InterPro" id="IPR006016">
    <property type="entry name" value="UspA"/>
</dbReference>
<evidence type="ECO:0000259" key="2">
    <source>
        <dbReference type="Pfam" id="PF00582"/>
    </source>
</evidence>
<proteinExistence type="inferred from homology"/>
<dbReference type="Pfam" id="PF00582">
    <property type="entry name" value="Usp"/>
    <property type="match status" value="1"/>
</dbReference>
<dbReference type="InterPro" id="IPR014729">
    <property type="entry name" value="Rossmann-like_a/b/a_fold"/>
</dbReference>
<evidence type="ECO:0000313" key="4">
    <source>
        <dbReference type="Proteomes" id="UP000471126"/>
    </source>
</evidence>
<dbReference type="PANTHER" id="PTHR46268:SF6">
    <property type="entry name" value="UNIVERSAL STRESS PROTEIN UP12"/>
    <property type="match status" value="1"/>
</dbReference>
<dbReference type="EMBL" id="JAAGWE010000020">
    <property type="protein sequence ID" value="NEM07069.1"/>
    <property type="molecule type" value="Genomic_DNA"/>
</dbReference>
<dbReference type="AlphaFoldDB" id="A0A6P0GIH1"/>
<gene>
    <name evidence="3" type="ORF">GCU54_13730</name>
</gene>
<sequence>MESILVGADRSEGSRRALRFALQRARVNEWKVTLVHVIQWSPYSFPTLEDNEKRPVVMKAAIERAQIEILDPLLSWAGSAFEDIGITTVIRHGKPSEVLADLASEEGHDMIFVGRTGDANLRVAIFGSTANRLAQHAPVPVVVVP</sequence>
<reference evidence="3 4" key="1">
    <citation type="submission" date="2019-12" db="EMBL/GenBank/DDBJ databases">
        <title>WGS of CPCC 203550 I12A-02606.</title>
        <authorList>
            <person name="Jiang Z."/>
        </authorList>
    </citation>
    <scope>NUCLEOTIDE SEQUENCE [LARGE SCALE GENOMIC DNA]</scope>
    <source>
        <strain evidence="3 4">I12A-02606</strain>
    </source>
</reference>